<dbReference type="InterPro" id="IPR000923">
    <property type="entry name" value="BlueCu_1"/>
</dbReference>
<dbReference type="SUPFAM" id="SSF63829">
    <property type="entry name" value="Calcium-dependent phosphotriesterase"/>
    <property type="match status" value="1"/>
</dbReference>
<dbReference type="SUPFAM" id="SSF49899">
    <property type="entry name" value="Concanavalin A-like lectins/glucanases"/>
    <property type="match status" value="1"/>
</dbReference>
<dbReference type="InterPro" id="IPR013427">
    <property type="entry name" value="Haem-bd_dom_put"/>
</dbReference>
<dbReference type="Gene3D" id="1.10.760.10">
    <property type="entry name" value="Cytochrome c-like domain"/>
    <property type="match status" value="1"/>
</dbReference>
<dbReference type="PROSITE" id="PS51007">
    <property type="entry name" value="CYTC"/>
    <property type="match status" value="1"/>
</dbReference>
<evidence type="ECO:0000256" key="6">
    <source>
        <dbReference type="ARBA" id="ARBA00023008"/>
    </source>
</evidence>
<dbReference type="Pfam" id="PF13385">
    <property type="entry name" value="Laminin_G_3"/>
    <property type="match status" value="1"/>
</dbReference>
<evidence type="ECO:0000313" key="11">
    <source>
        <dbReference type="Proteomes" id="UP000318053"/>
    </source>
</evidence>
<dbReference type="RefSeq" id="WP_146391878.1">
    <property type="nucleotide sequence ID" value="NZ_SJPK01000006.1"/>
</dbReference>
<dbReference type="SUPFAM" id="SSF46626">
    <property type="entry name" value="Cytochrome c"/>
    <property type="match status" value="1"/>
</dbReference>
<feature type="chain" id="PRO_5022971728" evidence="8">
    <location>
        <begin position="24"/>
        <end position="1516"/>
    </location>
</feature>
<keyword evidence="2 7" id="KW-0349">Heme</keyword>
<dbReference type="InterPro" id="IPR013320">
    <property type="entry name" value="ConA-like_dom_sf"/>
</dbReference>
<keyword evidence="1" id="KW-0813">Transport</keyword>
<dbReference type="InterPro" id="IPR028871">
    <property type="entry name" value="BlueCu_1_BS"/>
</dbReference>
<dbReference type="PANTHER" id="PTHR33546">
    <property type="entry name" value="LARGE, MULTIFUNCTIONAL SECRETED PROTEIN-RELATED"/>
    <property type="match status" value="1"/>
</dbReference>
<dbReference type="GO" id="GO:0020037">
    <property type="term" value="F:heme binding"/>
    <property type="evidence" value="ECO:0007669"/>
    <property type="project" value="InterPro"/>
</dbReference>
<feature type="signal peptide" evidence="8">
    <location>
        <begin position="1"/>
        <end position="23"/>
    </location>
</feature>
<organism evidence="10 11">
    <name type="scientific">Allorhodopirellula solitaria</name>
    <dbReference type="NCBI Taxonomy" id="2527987"/>
    <lineage>
        <taxon>Bacteria</taxon>
        <taxon>Pseudomonadati</taxon>
        <taxon>Planctomycetota</taxon>
        <taxon>Planctomycetia</taxon>
        <taxon>Pirellulales</taxon>
        <taxon>Pirellulaceae</taxon>
        <taxon>Allorhodopirellula</taxon>
    </lineage>
</organism>
<keyword evidence="6" id="KW-0186">Copper</keyword>
<evidence type="ECO:0000256" key="4">
    <source>
        <dbReference type="ARBA" id="ARBA00022982"/>
    </source>
</evidence>
<comment type="caution">
    <text evidence="10">The sequence shown here is derived from an EMBL/GenBank/DDBJ whole genome shotgun (WGS) entry which is preliminary data.</text>
</comment>
<gene>
    <name evidence="10" type="ORF">CA85_29110</name>
</gene>
<keyword evidence="11" id="KW-1185">Reference proteome</keyword>
<evidence type="ECO:0000256" key="2">
    <source>
        <dbReference type="ARBA" id="ARBA00022617"/>
    </source>
</evidence>
<dbReference type="NCBIfam" id="TIGR02603">
    <property type="entry name" value="CxxCH_TIGR02603"/>
    <property type="match status" value="1"/>
</dbReference>
<dbReference type="Gene3D" id="2.60.40.420">
    <property type="entry name" value="Cupredoxins - blue copper proteins"/>
    <property type="match status" value="1"/>
</dbReference>
<keyword evidence="5 7" id="KW-0408">Iron</keyword>
<dbReference type="OrthoDB" id="219211at2"/>
<keyword evidence="8" id="KW-0732">Signal</keyword>
<dbReference type="InterPro" id="IPR036237">
    <property type="entry name" value="Xyl_isomerase-like_sf"/>
</dbReference>
<dbReference type="Gene3D" id="3.20.20.150">
    <property type="entry name" value="Divalent-metal-dependent TIM barrel enzymes"/>
    <property type="match status" value="1"/>
</dbReference>
<dbReference type="InterPro" id="IPR011042">
    <property type="entry name" value="6-blade_b-propeller_TolB-like"/>
</dbReference>
<dbReference type="Proteomes" id="UP000318053">
    <property type="component" value="Unassembled WGS sequence"/>
</dbReference>
<proteinExistence type="predicted"/>
<dbReference type="InterPro" id="IPR009056">
    <property type="entry name" value="Cyt_c-like_dom"/>
</dbReference>
<dbReference type="EMBL" id="SJPK01000006">
    <property type="protein sequence ID" value="TWT66049.1"/>
    <property type="molecule type" value="Genomic_DNA"/>
</dbReference>
<evidence type="ECO:0000256" key="7">
    <source>
        <dbReference type="PROSITE-ProRule" id="PRU00433"/>
    </source>
</evidence>
<reference evidence="10 11" key="1">
    <citation type="submission" date="2019-02" db="EMBL/GenBank/DDBJ databases">
        <title>Deep-cultivation of Planctomycetes and their phenomic and genomic characterization uncovers novel biology.</title>
        <authorList>
            <person name="Wiegand S."/>
            <person name="Jogler M."/>
            <person name="Boedeker C."/>
            <person name="Pinto D."/>
            <person name="Vollmers J."/>
            <person name="Rivas-Marin E."/>
            <person name="Kohn T."/>
            <person name="Peeters S.H."/>
            <person name="Heuer A."/>
            <person name="Rast P."/>
            <person name="Oberbeckmann S."/>
            <person name="Bunk B."/>
            <person name="Jeske O."/>
            <person name="Meyerdierks A."/>
            <person name="Storesund J.E."/>
            <person name="Kallscheuer N."/>
            <person name="Luecker S."/>
            <person name="Lage O.M."/>
            <person name="Pohl T."/>
            <person name="Merkel B.J."/>
            <person name="Hornburger P."/>
            <person name="Mueller R.-W."/>
            <person name="Bruemmer F."/>
            <person name="Labrenz M."/>
            <person name="Spormann A.M."/>
            <person name="Op Den Camp H."/>
            <person name="Overmann J."/>
            <person name="Amann R."/>
            <person name="Jetten M.S.M."/>
            <person name="Mascher T."/>
            <person name="Medema M.H."/>
            <person name="Devos D.P."/>
            <person name="Kaster A.-K."/>
            <person name="Ovreas L."/>
            <person name="Rohde M."/>
            <person name="Galperin M.Y."/>
            <person name="Jogler C."/>
        </authorList>
    </citation>
    <scope>NUCLEOTIDE SEQUENCE [LARGE SCALE GENOMIC DNA]</scope>
    <source>
        <strain evidence="10 11">CA85</strain>
    </source>
</reference>
<keyword evidence="3 7" id="KW-0479">Metal-binding</keyword>
<dbReference type="Gene3D" id="2.60.120.200">
    <property type="match status" value="1"/>
</dbReference>
<keyword evidence="4" id="KW-0249">Electron transport</keyword>
<dbReference type="PANTHER" id="PTHR33546:SF1">
    <property type="entry name" value="LARGE, MULTIFUNCTIONAL SECRETED PROTEIN"/>
    <property type="match status" value="1"/>
</dbReference>
<dbReference type="GO" id="GO:0009055">
    <property type="term" value="F:electron transfer activity"/>
    <property type="evidence" value="ECO:0007669"/>
    <property type="project" value="InterPro"/>
</dbReference>
<dbReference type="InterPro" id="IPR008972">
    <property type="entry name" value="Cupredoxin"/>
</dbReference>
<dbReference type="InterPro" id="IPR046476">
    <property type="entry name" value="DUF6797"/>
</dbReference>
<evidence type="ECO:0000259" key="9">
    <source>
        <dbReference type="PROSITE" id="PS51007"/>
    </source>
</evidence>
<dbReference type="SUPFAM" id="SSF51658">
    <property type="entry name" value="Xylose isomerase-like"/>
    <property type="match status" value="1"/>
</dbReference>
<dbReference type="SUPFAM" id="SSF49503">
    <property type="entry name" value="Cupredoxins"/>
    <property type="match status" value="1"/>
</dbReference>
<dbReference type="PROSITE" id="PS00196">
    <property type="entry name" value="COPPER_BLUE"/>
    <property type="match status" value="1"/>
</dbReference>
<evidence type="ECO:0000256" key="5">
    <source>
        <dbReference type="ARBA" id="ARBA00023004"/>
    </source>
</evidence>
<accession>A0A5C5XU13</accession>
<dbReference type="Pfam" id="PF00127">
    <property type="entry name" value="Copper-bind"/>
    <property type="match status" value="1"/>
</dbReference>
<evidence type="ECO:0000313" key="10">
    <source>
        <dbReference type="EMBL" id="TWT66049.1"/>
    </source>
</evidence>
<dbReference type="CDD" id="cd04233">
    <property type="entry name" value="Auracyanin"/>
    <property type="match status" value="1"/>
</dbReference>
<dbReference type="InterPro" id="IPR036909">
    <property type="entry name" value="Cyt_c-like_dom_sf"/>
</dbReference>
<feature type="domain" description="Cytochrome c" evidence="9">
    <location>
        <begin position="513"/>
        <end position="650"/>
    </location>
</feature>
<evidence type="ECO:0000256" key="1">
    <source>
        <dbReference type="ARBA" id="ARBA00022448"/>
    </source>
</evidence>
<evidence type="ECO:0000256" key="3">
    <source>
        <dbReference type="ARBA" id="ARBA00022723"/>
    </source>
</evidence>
<sequence precursor="true">MKLFLSTLCVLALFAGLTEWVDAAEPTDLLRDENLVAWCIVPFDAAQRSPEERAVMLNELGISRCAYDWREKNVPTFEQEILAYKRHGIEFFAFWSVHDEAFQLFEKHGLHPQIWQTLVEPVGEGNDEKVENAIRNLIPLAKRTEKMGSKLGLYNHGGWGGEPRNLVAVCEGLRQRGYGHVGIVYNFHHGHGHIADWSEVLAMMQPLLHCINLNGMNPSADPKILGIGKGEHELEMIGELVESGYQGPIGILDHRNAIDARDSLSENLEGLRWISKELSAAGSGGEKPPAPKPFIRPAEHPIGRIYPGANAYRDPPITIECLATLNSHRHHNILVANEAKASPDHWELFTMPASGHLTAYLPGSSPDHVRSKINVCDGTEHRLAMVYEVDRVRLYVDGEQVADQAVTRVTPRVDPSQRIADAIGIGRLVRGRIGCDGEIGWVRISSGTESMPQQPVESIDRNERTLGLWILDEADQSIRQPASLSNTVVTSELAPAYDAGQVVKLIQDAEQQGDPVRGSRVFANAKLACLSCHRVGTHGGDVGPELTSIASQVDINEIVESVLWPSRVVKPEYVSWRILTADGDILNGYKCETDEDSLTLKVTTTGELIEIAHDEIEAELPSSTVMPDGLSEAMTRRELIDLVSFLSRLRSEKGVVDSDFDRELSAVARNHSHEPIDFSVDAAPLSPDRWPSHAHEVNRDRIYDFYTKQAEYFRTLSSPPHLVNGFPGLDGGSQGHWGNQNESVWADDRWNATELGRVQAGVLRVAGQTLPRAVCVRLGEQSQIAACFNPDTLTYDAVWEDGFVQFSSVRSGLMGGMRIQGRLIEQANEEASSEPKHYHGYYRYGDRIVFAYRIGETEYLDAPWVTDGHFTREVAPRDQHSMQHVVDGGPSLWPNEIKTDIRSGDQKPYAVDTIELPINNPAGSLMYVGGHDFLSDGSALLCTIQGDVWRVRGLQGDKNGKATWQRFARGLHHPLGLVVSDDEVYVQCRDQLTRLDDLNGDGVADFYECFNNTFETSPAGHDFVCGLERDDEGNFYTASGNQGLLRISADGTRAEILATGLRNPDGLGLLEDGTITVPCSEGDWTPASMICAVEPGSGPTPHFGHGGPIDGAAPQLPLVYLPRGIDNSSGGQERIDSKQFGPLEGKLAHFSFGAGAWFVVLLDNVDGQRQGAVVPMMGEFQSGVHRGRVSPHDGQLYVSGMTGWGTYTPDEGCFERIRYTGDTVQVPLGFHVHANGVRIDFSQPVDSDLAESTSSHFAQVWNYRYSAGYGSPELSTTHPATTGHDVLSIASAHVLEDGRSMFIELPDLQPVNQLHLRLNVNEDESLSCSPSGSGHDLMITVHRMDAPFSDFPGYQPNPEKVIAIHPQLVDLAPQPEPLPNPWRQPIKGAREIEIQTDKNLTFAVTEFAVAPNEPISLTLVNPDVVPHNWVLSRRGALEQVGKLSNHLVADPLALLRNYVPESDAVLAYTDIADPGSSETIHFHAPATPGRYPFLCTFPGHWMVMNGTMVVERRDRH</sequence>
<name>A0A5C5XU13_9BACT</name>
<protein>
    <submittedName>
        <fullName evidence="10">Auracyanin-A</fullName>
    </submittedName>
</protein>
<evidence type="ECO:0000256" key="8">
    <source>
        <dbReference type="SAM" id="SignalP"/>
    </source>
</evidence>
<dbReference type="GO" id="GO:0005507">
    <property type="term" value="F:copper ion binding"/>
    <property type="evidence" value="ECO:0007669"/>
    <property type="project" value="InterPro"/>
</dbReference>
<dbReference type="Pfam" id="PF20601">
    <property type="entry name" value="DUF6797"/>
    <property type="match status" value="1"/>
</dbReference>
<dbReference type="Gene3D" id="2.120.10.30">
    <property type="entry name" value="TolB, C-terminal domain"/>
    <property type="match status" value="1"/>
</dbReference>